<gene>
    <name evidence="2" type="ORF">BC6307_14385</name>
</gene>
<accession>A0A223KSC4</accession>
<proteinExistence type="predicted"/>
<dbReference type="InterPro" id="IPR027304">
    <property type="entry name" value="Trigger_fact/SurA_dom_sf"/>
</dbReference>
<dbReference type="KEGG" id="bcoh:BC6307_14385"/>
<dbReference type="Proteomes" id="UP000215224">
    <property type="component" value="Chromosome"/>
</dbReference>
<evidence type="ECO:0000313" key="3">
    <source>
        <dbReference type="Proteomes" id="UP000215224"/>
    </source>
</evidence>
<dbReference type="SUPFAM" id="SSF109998">
    <property type="entry name" value="Triger factor/SurA peptide-binding domain-like"/>
    <property type="match status" value="1"/>
</dbReference>
<evidence type="ECO:0008006" key="4">
    <source>
        <dbReference type="Google" id="ProtNLM"/>
    </source>
</evidence>
<dbReference type="STRING" id="1314751.GCA_001591425_01063"/>
<dbReference type="PANTHER" id="PTHR47245:SF2">
    <property type="entry name" value="PEPTIDYL-PROLYL CIS-TRANS ISOMERASE HP_0175-RELATED"/>
    <property type="match status" value="1"/>
</dbReference>
<dbReference type="Gene3D" id="1.10.4030.10">
    <property type="entry name" value="Porin chaperone SurA, peptide-binding domain"/>
    <property type="match status" value="1"/>
</dbReference>
<organism evidence="2 3">
    <name type="scientific">Sutcliffiella cohnii</name>
    <dbReference type="NCBI Taxonomy" id="33932"/>
    <lineage>
        <taxon>Bacteria</taxon>
        <taxon>Bacillati</taxon>
        <taxon>Bacillota</taxon>
        <taxon>Bacilli</taxon>
        <taxon>Bacillales</taxon>
        <taxon>Bacillaceae</taxon>
        <taxon>Sutcliffiella</taxon>
    </lineage>
</organism>
<protein>
    <recommendedName>
        <fullName evidence="4">Peptidylprolyl isomerase</fullName>
    </recommendedName>
</protein>
<dbReference type="AlphaFoldDB" id="A0A223KSC4"/>
<keyword evidence="1" id="KW-0732">Signal</keyword>
<keyword evidence="3" id="KW-1185">Reference proteome</keyword>
<sequence>MKKKLIVLLVAFITALFLAACNNDTNNEEAGTDENQESTVTKEDIENIEDDQVVATVNGKEIFGRDFHMMYNTTVMMFGGQELEPGMMMEQTMNALIEQEVLMQEVEEKGYTVSDEEVEEYLNSEVIVNFESEEAFLEQLEGTPYTLDTYKDQLAKSLAIDAYVQGELSAEVSDEDVRAYYDDAVAQIESENEESEEKADIPPFEELEEDIRAYLEENNINQQLNVMVVDLMETAEVERLV</sequence>
<name>A0A223KSC4_9BACI</name>
<dbReference type="RefSeq" id="WP_066413079.1">
    <property type="nucleotide sequence ID" value="NZ_CP018866.1"/>
</dbReference>
<evidence type="ECO:0000256" key="1">
    <source>
        <dbReference type="SAM" id="SignalP"/>
    </source>
</evidence>
<reference evidence="2 3" key="1">
    <citation type="submission" date="2016-12" db="EMBL/GenBank/DDBJ databases">
        <title>The whole genome sequencing and assembly of Bacillus cohnii DSM 6307T strain.</title>
        <authorList>
            <person name="Lee Y.-J."/>
            <person name="Yi H."/>
            <person name="Bahn Y.-S."/>
            <person name="Kim J.F."/>
            <person name="Lee D.-W."/>
        </authorList>
    </citation>
    <scope>NUCLEOTIDE SEQUENCE [LARGE SCALE GENOMIC DNA]</scope>
    <source>
        <strain evidence="2 3">DSM 6307</strain>
    </source>
</reference>
<dbReference type="EMBL" id="CP018866">
    <property type="protein sequence ID" value="AST92395.1"/>
    <property type="molecule type" value="Genomic_DNA"/>
</dbReference>
<dbReference type="PROSITE" id="PS51257">
    <property type="entry name" value="PROKAR_LIPOPROTEIN"/>
    <property type="match status" value="1"/>
</dbReference>
<feature type="chain" id="PRO_5039057531" description="Peptidylprolyl isomerase" evidence="1">
    <location>
        <begin position="20"/>
        <end position="241"/>
    </location>
</feature>
<evidence type="ECO:0000313" key="2">
    <source>
        <dbReference type="EMBL" id="AST92395.1"/>
    </source>
</evidence>
<dbReference type="InterPro" id="IPR050245">
    <property type="entry name" value="PrsA_foldase"/>
</dbReference>
<dbReference type="Pfam" id="PF13624">
    <property type="entry name" value="SurA_N_3"/>
    <property type="match status" value="1"/>
</dbReference>
<feature type="signal peptide" evidence="1">
    <location>
        <begin position="1"/>
        <end position="19"/>
    </location>
</feature>
<dbReference type="PANTHER" id="PTHR47245">
    <property type="entry name" value="PEPTIDYLPROLYL ISOMERASE"/>
    <property type="match status" value="1"/>
</dbReference>